<feature type="region of interest" description="Disordered" evidence="1">
    <location>
        <begin position="1"/>
        <end position="38"/>
    </location>
</feature>
<accession>A0ABY8X3J4</accession>
<dbReference type="InterPro" id="IPR055259">
    <property type="entry name" value="YkvP/CgeB_Glyco_trans-like"/>
</dbReference>
<dbReference type="EMBL" id="CP127162">
    <property type="protein sequence ID" value="WIV20087.1"/>
    <property type="molecule type" value="Genomic_DNA"/>
</dbReference>
<organism evidence="3 4">
    <name type="scientific">Paenibacillus polygoni</name>
    <dbReference type="NCBI Taxonomy" id="3050112"/>
    <lineage>
        <taxon>Bacteria</taxon>
        <taxon>Bacillati</taxon>
        <taxon>Bacillota</taxon>
        <taxon>Bacilli</taxon>
        <taxon>Bacillales</taxon>
        <taxon>Paenibacillaceae</taxon>
        <taxon>Paenibacillus</taxon>
    </lineage>
</organism>
<dbReference type="Pfam" id="PF13524">
    <property type="entry name" value="Glyco_trans_1_2"/>
    <property type="match status" value="1"/>
</dbReference>
<keyword evidence="3" id="KW-0808">Transferase</keyword>
<dbReference type="Proteomes" id="UP001236415">
    <property type="component" value="Chromosome"/>
</dbReference>
<gene>
    <name evidence="3" type="ORF">QPK24_05050</name>
</gene>
<name>A0ABY8X3J4_9BACL</name>
<dbReference type="RefSeq" id="WP_285746697.1">
    <property type="nucleotide sequence ID" value="NZ_CP127162.1"/>
</dbReference>
<evidence type="ECO:0000313" key="3">
    <source>
        <dbReference type="EMBL" id="WIV20087.1"/>
    </source>
</evidence>
<keyword evidence="3" id="KW-0328">Glycosyltransferase</keyword>
<evidence type="ECO:0000259" key="2">
    <source>
        <dbReference type="Pfam" id="PF13524"/>
    </source>
</evidence>
<feature type="domain" description="Spore protein YkvP/CgeB glycosyl transferase-like" evidence="2">
    <location>
        <begin position="241"/>
        <end position="365"/>
    </location>
</feature>
<evidence type="ECO:0000313" key="4">
    <source>
        <dbReference type="Proteomes" id="UP001236415"/>
    </source>
</evidence>
<keyword evidence="4" id="KW-1185">Reference proteome</keyword>
<feature type="compositionally biased region" description="Basic residues" evidence="1">
    <location>
        <begin position="19"/>
        <end position="31"/>
    </location>
</feature>
<sequence length="380" mass="43279">MKKNEKSASSLHKKTDVPRRKRTVTKKRKPAKLTTASKVLSFPPKISNPGVQLNHPLPENRSSAAPLIPSKKPTFSIRDAKKLRILLLWEHDTGLPSTEIRFRQSLRMLFKEVFPLKVEDNLVNAVALYQPDVLLVVGNRSNLPLAGQASYHKDLKTVLWLQDVHGPLSRLNTNPDSLVWDYVITQNPKHIRTYQKTTTSKVVYIPFGPDPELFAPEKAPAHIQSDLLLLGDYEPRLHPYLEALRESSPDERIIAIGDNWGDIPRVEPWIPETSNDIKQLYNGADIIINFGENDRRGLDIAACGGFLLAEHGMNQDNYMIPGEDFVSFHSPEELGSHVTYYKEHPEEKRKISSRALVRSEFDYSFFHLMMDFTNTLLEGK</sequence>
<protein>
    <submittedName>
        <fullName evidence="3">Glycosyltransferase</fullName>
        <ecNumber evidence="3">2.4.-.-</ecNumber>
    </submittedName>
</protein>
<dbReference type="SUPFAM" id="SSF53756">
    <property type="entry name" value="UDP-Glycosyltransferase/glycogen phosphorylase"/>
    <property type="match status" value="1"/>
</dbReference>
<reference evidence="3 4" key="1">
    <citation type="submission" date="2023-06" db="EMBL/GenBank/DDBJ databases">
        <title>Paenibacillus polygonum sp. nov., an endophytic bacterium, isolated from Polygonum lapathifolium L. in Nanji Wetland National Nature Reserve, South of Poyang Lake, Jiangxi Province, China.</title>
        <authorList>
            <person name="Yu Z."/>
        </authorList>
    </citation>
    <scope>NUCLEOTIDE SEQUENCE [LARGE SCALE GENOMIC DNA]</scope>
    <source>
        <strain evidence="3 4">C31</strain>
    </source>
</reference>
<dbReference type="GO" id="GO:0016757">
    <property type="term" value="F:glycosyltransferase activity"/>
    <property type="evidence" value="ECO:0007669"/>
    <property type="project" value="UniProtKB-KW"/>
</dbReference>
<dbReference type="EC" id="2.4.-.-" evidence="3"/>
<proteinExistence type="predicted"/>
<evidence type="ECO:0000256" key="1">
    <source>
        <dbReference type="SAM" id="MobiDB-lite"/>
    </source>
</evidence>